<dbReference type="Gene3D" id="2.40.160.20">
    <property type="match status" value="1"/>
</dbReference>
<dbReference type="AlphaFoldDB" id="A0A5D4HFE9"/>
<name>A0A5D4HFE9_9SPHI</name>
<evidence type="ECO:0000313" key="3">
    <source>
        <dbReference type="EMBL" id="TYR37560.1"/>
    </source>
</evidence>
<dbReference type="SUPFAM" id="SSF56925">
    <property type="entry name" value="OMPA-like"/>
    <property type="match status" value="1"/>
</dbReference>
<reference evidence="3 4" key="1">
    <citation type="submission" date="2019-08" db="EMBL/GenBank/DDBJ databases">
        <title>Phlebobacter frassis gen. nov. sp. nov., a new member of family Sphingobacteriaceae isolated from sand fly rearing media.</title>
        <authorList>
            <person name="Kakumanu M.L."/>
            <person name="Marayati B.F."/>
            <person name="Wada-Katsumata A."/>
            <person name="Wasserberg G."/>
            <person name="Schal C."/>
            <person name="Apperson C.S."/>
            <person name="Ponnusamy L."/>
        </authorList>
    </citation>
    <scope>NUCLEOTIDE SEQUENCE [LARGE SCALE GENOMIC DNA]</scope>
    <source>
        <strain evidence="3 4">SSI9</strain>
    </source>
</reference>
<dbReference type="Pfam" id="PF13505">
    <property type="entry name" value="OMP_b-brl"/>
    <property type="match status" value="1"/>
</dbReference>
<evidence type="ECO:0000259" key="2">
    <source>
        <dbReference type="Pfam" id="PF13505"/>
    </source>
</evidence>
<comment type="caution">
    <text evidence="3">The sequence shown here is derived from an EMBL/GenBank/DDBJ whole genome shotgun (WGS) entry which is preliminary data.</text>
</comment>
<dbReference type="InterPro" id="IPR011250">
    <property type="entry name" value="OMP/PagP_B-barrel"/>
</dbReference>
<protein>
    <submittedName>
        <fullName evidence="3">Porin family protein</fullName>
    </submittedName>
</protein>
<gene>
    <name evidence="3" type="ORF">FXV77_06045</name>
</gene>
<sequence>MIEKIKNITLILLICMMYAMDSCSQSFPKGEKTVNIGIGIGGGIGVPVGISYEQAITDRISVGGYLAYAQEKETYGGIGDWKYTYILAAARGSYHFKVDSDKFDPYGGLMLGYNIASVKWDGSRAEPISSSAGGVLWGIHIGSKYWFTEKIGAFAELGYGASVLSAGLSFRL</sequence>
<evidence type="ECO:0000256" key="1">
    <source>
        <dbReference type="ARBA" id="ARBA00022729"/>
    </source>
</evidence>
<dbReference type="RefSeq" id="WP_148918299.1">
    <property type="nucleotide sequence ID" value="NZ_VTAV01000002.1"/>
</dbReference>
<keyword evidence="4" id="KW-1185">Reference proteome</keyword>
<proteinExistence type="predicted"/>
<accession>A0A5D4HFE9</accession>
<evidence type="ECO:0000313" key="4">
    <source>
        <dbReference type="Proteomes" id="UP000322362"/>
    </source>
</evidence>
<dbReference type="EMBL" id="VTAV01000002">
    <property type="protein sequence ID" value="TYR37560.1"/>
    <property type="molecule type" value="Genomic_DNA"/>
</dbReference>
<dbReference type="Proteomes" id="UP000322362">
    <property type="component" value="Unassembled WGS sequence"/>
</dbReference>
<organism evidence="3 4">
    <name type="scientific">Sphingobacterium phlebotomi</name>
    <dbReference type="NCBI Taxonomy" id="2605433"/>
    <lineage>
        <taxon>Bacteria</taxon>
        <taxon>Pseudomonadati</taxon>
        <taxon>Bacteroidota</taxon>
        <taxon>Sphingobacteriia</taxon>
        <taxon>Sphingobacteriales</taxon>
        <taxon>Sphingobacteriaceae</taxon>
        <taxon>Sphingobacterium</taxon>
    </lineage>
</organism>
<feature type="domain" description="Outer membrane protein beta-barrel" evidence="2">
    <location>
        <begin position="44"/>
        <end position="159"/>
    </location>
</feature>
<dbReference type="InterPro" id="IPR027385">
    <property type="entry name" value="Beta-barrel_OMP"/>
</dbReference>
<keyword evidence="1" id="KW-0732">Signal</keyword>